<comment type="similarity">
    <text evidence="9">Belongs to the SIN1 family.</text>
</comment>
<feature type="domain" description="Target of rapamycin complex 2 subunit MAPKAP1-like Ras-binding" evidence="25">
    <location>
        <begin position="297"/>
        <end position="359"/>
    </location>
</feature>
<dbReference type="Pfam" id="PF16979">
    <property type="entry name" value="SIN1_PH"/>
    <property type="match status" value="1"/>
</dbReference>
<keyword evidence="20" id="KW-0539">Nucleus</keyword>
<evidence type="ECO:0000256" key="11">
    <source>
        <dbReference type="ARBA" id="ARBA00022475"/>
    </source>
</evidence>
<name>A0A913X2S3_EXADI</name>
<evidence type="ECO:0000256" key="20">
    <source>
        <dbReference type="ARBA" id="ARBA00023242"/>
    </source>
</evidence>
<dbReference type="GO" id="GO:0005741">
    <property type="term" value="C:mitochondrial outer membrane"/>
    <property type="evidence" value="ECO:0007669"/>
    <property type="project" value="UniProtKB-SubCell"/>
</dbReference>
<evidence type="ECO:0000256" key="17">
    <source>
        <dbReference type="ARBA" id="ARBA00023128"/>
    </source>
</evidence>
<dbReference type="AlphaFoldDB" id="A0A913X2S3"/>
<dbReference type="OMA" id="NAKFWPQ"/>
<evidence type="ECO:0000256" key="5">
    <source>
        <dbReference type="ARBA" id="ARBA00004406"/>
    </source>
</evidence>
<dbReference type="GO" id="GO:0031932">
    <property type="term" value="C:TORC2 complex"/>
    <property type="evidence" value="ECO:0007669"/>
    <property type="project" value="InterPro"/>
</dbReference>
<dbReference type="GO" id="GO:0005765">
    <property type="term" value="C:lysosomal membrane"/>
    <property type="evidence" value="ECO:0007669"/>
    <property type="project" value="UniProtKB-SubCell"/>
</dbReference>
<dbReference type="OrthoDB" id="5981153at2759"/>
<dbReference type="InterPro" id="IPR011993">
    <property type="entry name" value="PH-like_dom_sf"/>
</dbReference>
<dbReference type="InterPro" id="IPR008828">
    <property type="entry name" value="Sin1/Avo1"/>
</dbReference>
<feature type="domain" description="CRIM" evidence="23">
    <location>
        <begin position="139"/>
        <end position="269"/>
    </location>
</feature>
<dbReference type="FunFam" id="2.30.29.30:FF:000585">
    <property type="entry name" value="target of rapamycin complex 2 subunit MAPKAP1 isoform X3"/>
    <property type="match status" value="1"/>
</dbReference>
<dbReference type="KEGG" id="epa:110236771"/>
<keyword evidence="15" id="KW-0256">Endoplasmic reticulum</keyword>
<keyword evidence="13" id="KW-0967">Endosome</keyword>
<dbReference type="GO" id="GO:0030674">
    <property type="term" value="F:protein-macromolecule adaptor activity"/>
    <property type="evidence" value="ECO:0007669"/>
    <property type="project" value="UniProtKB-ARBA"/>
</dbReference>
<dbReference type="RefSeq" id="XP_020897979.1">
    <property type="nucleotide sequence ID" value="XM_021042320.2"/>
</dbReference>
<dbReference type="PANTHER" id="PTHR13335">
    <property type="entry name" value="TARGET OF RAPAMYCIN COMPLEX 2 SUBUNIT MAPKAP1"/>
    <property type="match status" value="1"/>
</dbReference>
<evidence type="ECO:0000256" key="12">
    <source>
        <dbReference type="ARBA" id="ARBA00022490"/>
    </source>
</evidence>
<dbReference type="GO" id="GO:0005789">
    <property type="term" value="C:endoplasmic reticulum membrane"/>
    <property type="evidence" value="ECO:0007669"/>
    <property type="project" value="UniProtKB-SubCell"/>
</dbReference>
<accession>A0A913X2S3</accession>
<evidence type="ECO:0000256" key="1">
    <source>
        <dbReference type="ARBA" id="ARBA00004123"/>
    </source>
</evidence>
<keyword evidence="18" id="KW-0472">Membrane</keyword>
<protein>
    <recommendedName>
        <fullName evidence="10">Target of rapamycin complex 2 subunit MAPKAP1</fullName>
    </recommendedName>
    <alternativeName>
        <fullName evidence="22">Stress-activated map kinase-interacting protein 1</fullName>
    </alternativeName>
</protein>
<dbReference type="InterPro" id="IPR031567">
    <property type="entry name" value="CRIM_dom"/>
</dbReference>
<evidence type="ECO:0000256" key="9">
    <source>
        <dbReference type="ARBA" id="ARBA00009407"/>
    </source>
</evidence>
<evidence type="ECO:0000256" key="13">
    <source>
        <dbReference type="ARBA" id="ARBA00022753"/>
    </source>
</evidence>
<dbReference type="GO" id="GO:0031902">
    <property type="term" value="C:late endosome membrane"/>
    <property type="evidence" value="ECO:0007669"/>
    <property type="project" value="UniProtKB-SubCell"/>
</dbReference>
<dbReference type="GO" id="GO:0005634">
    <property type="term" value="C:nucleus"/>
    <property type="evidence" value="ECO:0007669"/>
    <property type="project" value="UniProtKB-SubCell"/>
</dbReference>
<evidence type="ECO:0000259" key="25">
    <source>
        <dbReference type="Pfam" id="PF25322"/>
    </source>
</evidence>
<evidence type="ECO:0000259" key="23">
    <source>
        <dbReference type="Pfam" id="PF16978"/>
    </source>
</evidence>
<evidence type="ECO:0000256" key="3">
    <source>
        <dbReference type="ARBA" id="ARBA00004220"/>
    </source>
</evidence>
<evidence type="ECO:0000256" key="18">
    <source>
        <dbReference type="ARBA" id="ARBA00023136"/>
    </source>
</evidence>
<dbReference type="Gene3D" id="2.30.29.30">
    <property type="entry name" value="Pleckstrin-homology domain (PH domain)/Phosphotyrosine-binding domain (PTB)"/>
    <property type="match status" value="1"/>
</dbReference>
<organism evidence="26 27">
    <name type="scientific">Exaiptasia diaphana</name>
    <name type="common">Tropical sea anemone</name>
    <name type="synonym">Aiptasia pulchella</name>
    <dbReference type="NCBI Taxonomy" id="2652724"/>
    <lineage>
        <taxon>Eukaryota</taxon>
        <taxon>Metazoa</taxon>
        <taxon>Cnidaria</taxon>
        <taxon>Anthozoa</taxon>
        <taxon>Hexacorallia</taxon>
        <taxon>Actiniaria</taxon>
        <taxon>Aiptasiidae</taxon>
        <taxon>Exaiptasia</taxon>
    </lineage>
</organism>
<keyword evidence="12" id="KW-0963">Cytoplasm</keyword>
<keyword evidence="14" id="KW-1000">Mitochondrion outer membrane</keyword>
<dbReference type="GO" id="GO:0031901">
    <property type="term" value="C:early endosome membrane"/>
    <property type="evidence" value="ECO:0007669"/>
    <property type="project" value="UniProtKB-SubCell"/>
</dbReference>
<dbReference type="EnsemblMetazoa" id="XM_021042320.2">
    <property type="protein sequence ID" value="XP_020897979.1"/>
    <property type="gene ID" value="LOC110236771"/>
</dbReference>
<evidence type="ECO:0000256" key="14">
    <source>
        <dbReference type="ARBA" id="ARBA00022787"/>
    </source>
</evidence>
<evidence type="ECO:0000256" key="4">
    <source>
        <dbReference type="ARBA" id="ARBA00004395"/>
    </source>
</evidence>
<dbReference type="GO" id="GO:0005546">
    <property type="term" value="F:phosphatidylinositol-4,5-bisphosphate binding"/>
    <property type="evidence" value="ECO:0007669"/>
    <property type="project" value="TreeGrafter"/>
</dbReference>
<evidence type="ECO:0000256" key="8">
    <source>
        <dbReference type="ARBA" id="ARBA00004633"/>
    </source>
</evidence>
<keyword evidence="11" id="KW-1003">Cell membrane</keyword>
<evidence type="ECO:0000256" key="16">
    <source>
        <dbReference type="ARBA" id="ARBA00023034"/>
    </source>
</evidence>
<keyword evidence="27" id="KW-1185">Reference proteome</keyword>
<dbReference type="GO" id="GO:0048471">
    <property type="term" value="C:perinuclear region of cytoplasm"/>
    <property type="evidence" value="ECO:0007669"/>
    <property type="project" value="UniProtKB-SubCell"/>
</dbReference>
<proteinExistence type="inferred from homology"/>
<evidence type="ECO:0000256" key="21">
    <source>
        <dbReference type="ARBA" id="ARBA00023765"/>
    </source>
</evidence>
<evidence type="ECO:0000256" key="7">
    <source>
        <dbReference type="ARBA" id="ARBA00004556"/>
    </source>
</evidence>
<dbReference type="GO" id="GO:0005886">
    <property type="term" value="C:plasma membrane"/>
    <property type="evidence" value="ECO:0007669"/>
    <property type="project" value="UniProtKB-SubCell"/>
</dbReference>
<sequence>MAFLDDEDFLISHIRHSCVTSDDTGMCEMVIVNEEAENDKIKQRRKLLGRKLQSDSGSIEMDMADIPSVPPSFDIDVSPLSMRNPKPGGKPGKSLIDRHEMKTRNILWKDPQEPLPSSEIESLFKKRTLNNKAQATSSSQLSNLLKQTLRKPNNPYLDYARFDGEAYQRTCPTKKLRIFLTMVDEDDKCFPMFVTVLGSATVHELTGLIMYKYTAENLEPPLHGQPDRYCLQIAEDDGVVDTDFPALDKDESITKFGFTCLALVEIGPKAAPPKQAVAASPPSAGAIVKVYEPLRGYAQVKVDSTKVKMKVVFDKMLKKRNLRRTGHEYVLEKASEPGVSLDLEAPLASMGTLEFVLTRGDRTKPNPAEKDVKFDFTSFQYKSYRVHMLHKLRTVTEVQLGISKEILEIVPVSAPKTTKLWLVKQRPVSYDMDYIVDCEMTDSRNTGRIAFRISYFSQNSHEYKHHDFEADSQMTDEIVKKVNHIFRSTVSEKRREFQASKEKKAEKRKSIR</sequence>
<dbReference type="InterPro" id="IPR031313">
    <property type="entry name" value="Sin1_PH_dom"/>
</dbReference>
<dbReference type="Pfam" id="PF25322">
    <property type="entry name" value="RBD_SIN1"/>
    <property type="match status" value="1"/>
</dbReference>
<evidence type="ECO:0000256" key="15">
    <source>
        <dbReference type="ARBA" id="ARBA00022824"/>
    </source>
</evidence>
<evidence type="ECO:0000256" key="2">
    <source>
        <dbReference type="ARBA" id="ARBA00004202"/>
    </source>
</evidence>
<dbReference type="GO" id="GO:0000139">
    <property type="term" value="C:Golgi membrane"/>
    <property type="evidence" value="ECO:0007669"/>
    <property type="project" value="UniProtKB-SubCell"/>
</dbReference>
<dbReference type="PANTHER" id="PTHR13335:SF1">
    <property type="entry name" value="TARGET OF RAPAMYCIN COMPLEX 2 SUBUNIT MAPKAP1"/>
    <property type="match status" value="1"/>
</dbReference>
<reference evidence="26" key="1">
    <citation type="submission" date="2022-11" db="UniProtKB">
        <authorList>
            <consortium name="EnsemblMetazoa"/>
        </authorList>
    </citation>
    <scope>IDENTIFICATION</scope>
</reference>
<dbReference type="Proteomes" id="UP000887567">
    <property type="component" value="Unplaced"/>
</dbReference>
<evidence type="ECO:0000256" key="22">
    <source>
        <dbReference type="ARBA" id="ARBA00031431"/>
    </source>
</evidence>
<feature type="domain" description="SIN1-type PH" evidence="24">
    <location>
        <begin position="380"/>
        <end position="486"/>
    </location>
</feature>
<keyword evidence="19" id="KW-0458">Lysosome</keyword>
<evidence type="ECO:0000256" key="6">
    <source>
        <dbReference type="ARBA" id="ARBA00004450"/>
    </source>
</evidence>
<evidence type="ECO:0000256" key="10">
    <source>
        <dbReference type="ARBA" id="ARBA00014183"/>
    </source>
</evidence>
<evidence type="ECO:0000256" key="19">
    <source>
        <dbReference type="ARBA" id="ARBA00023228"/>
    </source>
</evidence>
<evidence type="ECO:0000313" key="26">
    <source>
        <dbReference type="EnsemblMetazoa" id="XP_020897979.1"/>
    </source>
</evidence>
<keyword evidence="16" id="KW-0333">Golgi apparatus</keyword>
<dbReference type="GO" id="GO:0038203">
    <property type="term" value="P:TORC2 signaling"/>
    <property type="evidence" value="ECO:0007669"/>
    <property type="project" value="TreeGrafter"/>
</dbReference>
<dbReference type="InterPro" id="IPR057339">
    <property type="entry name" value="RBD_SIN1"/>
</dbReference>
<dbReference type="Pfam" id="PF16978">
    <property type="entry name" value="CRIM"/>
    <property type="match status" value="1"/>
</dbReference>
<keyword evidence="17" id="KW-0496">Mitochondrion</keyword>
<dbReference type="GeneID" id="110236771"/>
<evidence type="ECO:0000259" key="24">
    <source>
        <dbReference type="Pfam" id="PF16979"/>
    </source>
</evidence>
<evidence type="ECO:0000313" key="27">
    <source>
        <dbReference type="Proteomes" id="UP000887567"/>
    </source>
</evidence>
<comment type="subcellular location">
    <subcellularLocation>
        <location evidence="2">Cell membrane</location>
        <topology evidence="2">Peripheral membrane protein</topology>
    </subcellularLocation>
    <subcellularLocation>
        <location evidence="7">Cytoplasm</location>
        <location evidence="7">Perinuclear region</location>
    </subcellularLocation>
    <subcellularLocation>
        <location evidence="3">Early endosome membrane</location>
        <topology evidence="3">Peripheral membrane protein</topology>
    </subcellularLocation>
    <subcellularLocation>
        <location evidence="5">Endoplasmic reticulum membrane</location>
        <topology evidence="5">Peripheral membrane protein</topology>
    </subcellularLocation>
    <subcellularLocation>
        <location evidence="4">Golgi apparatus membrane</location>
        <topology evidence="4">Peripheral membrane protein</topology>
    </subcellularLocation>
    <subcellularLocation>
        <location evidence="8">Late endosome membrane</location>
        <topology evidence="8">Peripheral membrane protein</topology>
    </subcellularLocation>
    <subcellularLocation>
        <location evidence="21">Lysosome membrane</location>
        <topology evidence="21">Peripheral membrane protein</topology>
    </subcellularLocation>
    <subcellularLocation>
        <location evidence="6">Mitochondrion outer membrane</location>
        <topology evidence="6">Peripheral membrane protein</topology>
    </subcellularLocation>
    <subcellularLocation>
        <location evidence="1">Nucleus</location>
    </subcellularLocation>
</comment>